<keyword evidence="1" id="KW-0732">Signal</keyword>
<proteinExistence type="predicted"/>
<sequence>MRLLSAVPGGLLLSAATLRSAAQPQGPSPCGVDSNFWGGLHNYLMTETECHWILEFPSSLPVLVKDTLQMASQQQGSEPLLQLYFHNLEQGVVVAVIILVQATTVMQAMAVRSRLHASSGLAQSLISILRTTDTQTSAPVARKTAVANSIDRTSKGQIKNIVPQISPTSAYGSLQLSFHDQIAATIHNIFGGVGAQSSPGPTTVAHLGFTWAPLSSGLCQLQGLSSPSSFMLQTF</sequence>
<name>D2I769_AILME</name>
<dbReference type="EMBL" id="GL195239">
    <property type="protein sequence ID" value="EFB26312.1"/>
    <property type="molecule type" value="Genomic_DNA"/>
</dbReference>
<dbReference type="InParanoid" id="D2I769"/>
<organism evidence="2">
    <name type="scientific">Ailuropoda melanoleuca</name>
    <name type="common">Giant panda</name>
    <dbReference type="NCBI Taxonomy" id="9646"/>
    <lineage>
        <taxon>Eukaryota</taxon>
        <taxon>Metazoa</taxon>
        <taxon>Chordata</taxon>
        <taxon>Craniata</taxon>
        <taxon>Vertebrata</taxon>
        <taxon>Euteleostomi</taxon>
        <taxon>Mammalia</taxon>
        <taxon>Eutheria</taxon>
        <taxon>Laurasiatheria</taxon>
        <taxon>Carnivora</taxon>
        <taxon>Caniformia</taxon>
        <taxon>Ursidae</taxon>
        <taxon>Ailuropoda</taxon>
    </lineage>
</organism>
<reference evidence="2" key="1">
    <citation type="journal article" date="2010" name="Nature">
        <title>The sequence and de novo assembly of the giant panda genome.</title>
        <authorList>
            <person name="Li R."/>
            <person name="Fan W."/>
            <person name="Tian G."/>
            <person name="Zhu H."/>
            <person name="He L."/>
            <person name="Cai J."/>
            <person name="Huang Q."/>
            <person name="Cai Q."/>
            <person name="Li B."/>
            <person name="Bai Y."/>
            <person name="Zhang Z."/>
            <person name="Zhang Y."/>
            <person name="Wang W."/>
            <person name="Li J."/>
            <person name="Wei F."/>
            <person name="Li H."/>
            <person name="Jian M."/>
            <person name="Li J."/>
            <person name="Zhang Z."/>
            <person name="Nielsen R."/>
            <person name="Li D."/>
            <person name="Gu W."/>
            <person name="Yang Z."/>
            <person name="Xuan Z."/>
            <person name="Ryder O.A."/>
            <person name="Leung F.C."/>
            <person name="Zhou Y."/>
            <person name="Cao J."/>
            <person name="Sun X."/>
            <person name="Fu Y."/>
            <person name="Fang X."/>
            <person name="Guo X."/>
            <person name="Wang B."/>
            <person name="Hou R."/>
            <person name="Shen F."/>
            <person name="Mu B."/>
            <person name="Ni P."/>
            <person name="Lin R."/>
            <person name="Qian W."/>
            <person name="Wang G."/>
            <person name="Yu C."/>
            <person name="Nie W."/>
            <person name="Wang J."/>
            <person name="Wu Z."/>
            <person name="Liang H."/>
            <person name="Min J."/>
            <person name="Wu Q."/>
            <person name="Cheng S."/>
            <person name="Ruan J."/>
            <person name="Wang M."/>
            <person name="Shi Z."/>
            <person name="Wen M."/>
            <person name="Liu B."/>
            <person name="Ren X."/>
            <person name="Zheng H."/>
            <person name="Dong D."/>
            <person name="Cook K."/>
            <person name="Shan G."/>
            <person name="Zhang H."/>
            <person name="Kosiol C."/>
            <person name="Xie X."/>
            <person name="Lu Z."/>
            <person name="Zheng H."/>
            <person name="Li Y."/>
            <person name="Steiner C.C."/>
            <person name="Lam T.T."/>
            <person name="Lin S."/>
            <person name="Zhang Q."/>
            <person name="Li G."/>
            <person name="Tian J."/>
            <person name="Gong T."/>
            <person name="Liu H."/>
            <person name="Zhang D."/>
            <person name="Fang L."/>
            <person name="Ye C."/>
            <person name="Zhang J."/>
            <person name="Hu W."/>
            <person name="Xu A."/>
            <person name="Ren Y."/>
            <person name="Zhang G."/>
            <person name="Bruford M.W."/>
            <person name="Li Q."/>
            <person name="Ma L."/>
            <person name="Guo Y."/>
            <person name="An N."/>
            <person name="Hu Y."/>
            <person name="Zheng Y."/>
            <person name="Shi Y."/>
            <person name="Li Z."/>
            <person name="Liu Q."/>
            <person name="Chen Y."/>
            <person name="Zhao J."/>
            <person name="Qu N."/>
            <person name="Zhao S."/>
            <person name="Tian F."/>
            <person name="Wang X."/>
            <person name="Wang H."/>
            <person name="Xu L."/>
            <person name="Liu X."/>
            <person name="Vinar T."/>
            <person name="Wang Y."/>
            <person name="Lam T.W."/>
            <person name="Yiu S.M."/>
            <person name="Liu S."/>
            <person name="Zhang H."/>
            <person name="Li D."/>
            <person name="Huang Y."/>
            <person name="Wang X."/>
            <person name="Yang G."/>
            <person name="Jiang Z."/>
            <person name="Wang J."/>
            <person name="Qin N."/>
            <person name="Li L."/>
            <person name="Li J."/>
            <person name="Bolund L."/>
            <person name="Kristiansen K."/>
            <person name="Wong G.K."/>
            <person name="Olson M."/>
            <person name="Zhang X."/>
            <person name="Li S."/>
            <person name="Yang H."/>
            <person name="Wang J."/>
            <person name="Wang J."/>
        </authorList>
    </citation>
    <scope>NUCLEOTIDE SEQUENCE [LARGE SCALE GENOMIC DNA]</scope>
</reference>
<feature type="chain" id="PRO_5003032560" evidence="1">
    <location>
        <begin position="23"/>
        <end position="235"/>
    </location>
</feature>
<dbReference type="AlphaFoldDB" id="D2I769"/>
<feature type="signal peptide" evidence="1">
    <location>
        <begin position="1"/>
        <end position="22"/>
    </location>
</feature>
<gene>
    <name evidence="2" type="ORF">PANDA_021746</name>
</gene>
<evidence type="ECO:0000313" key="2">
    <source>
        <dbReference type="EMBL" id="EFB26312.1"/>
    </source>
</evidence>
<accession>D2I769</accession>
<evidence type="ECO:0000256" key="1">
    <source>
        <dbReference type="SAM" id="SignalP"/>
    </source>
</evidence>
<protein>
    <submittedName>
        <fullName evidence="2">Uncharacterized protein</fullName>
    </submittedName>
</protein>